<keyword evidence="3" id="KW-1185">Reference proteome</keyword>
<dbReference type="Proteomes" id="UP000233556">
    <property type="component" value="Unassembled WGS sequence"/>
</dbReference>
<feature type="region of interest" description="Disordered" evidence="1">
    <location>
        <begin position="58"/>
        <end position="77"/>
    </location>
</feature>
<dbReference type="EMBL" id="KZ506607">
    <property type="protein sequence ID" value="PKU38976.1"/>
    <property type="molecule type" value="Genomic_DNA"/>
</dbReference>
<feature type="region of interest" description="Disordered" evidence="1">
    <location>
        <begin position="1"/>
        <end position="45"/>
    </location>
</feature>
<dbReference type="AlphaFoldDB" id="A0A2I0TYT2"/>
<gene>
    <name evidence="2" type="ORF">llap_10720</name>
</gene>
<organism evidence="2 3">
    <name type="scientific">Limosa lapponica baueri</name>
    <dbReference type="NCBI Taxonomy" id="1758121"/>
    <lineage>
        <taxon>Eukaryota</taxon>
        <taxon>Metazoa</taxon>
        <taxon>Chordata</taxon>
        <taxon>Craniata</taxon>
        <taxon>Vertebrata</taxon>
        <taxon>Euteleostomi</taxon>
        <taxon>Archelosauria</taxon>
        <taxon>Archosauria</taxon>
        <taxon>Dinosauria</taxon>
        <taxon>Saurischia</taxon>
        <taxon>Theropoda</taxon>
        <taxon>Coelurosauria</taxon>
        <taxon>Aves</taxon>
        <taxon>Neognathae</taxon>
        <taxon>Neoaves</taxon>
        <taxon>Charadriiformes</taxon>
        <taxon>Scolopacidae</taxon>
        <taxon>Limosa</taxon>
    </lineage>
</organism>
<feature type="compositionally biased region" description="Low complexity" evidence="1">
    <location>
        <begin position="8"/>
        <end position="20"/>
    </location>
</feature>
<evidence type="ECO:0000313" key="2">
    <source>
        <dbReference type="EMBL" id="PKU38976.1"/>
    </source>
</evidence>
<protein>
    <submittedName>
        <fullName evidence="2">Uncharacterized protein</fullName>
    </submittedName>
</protein>
<proteinExistence type="predicted"/>
<reference evidence="3" key="2">
    <citation type="submission" date="2017-12" db="EMBL/GenBank/DDBJ databases">
        <title>Genome sequence of the Bar-tailed Godwit (Limosa lapponica baueri).</title>
        <authorList>
            <person name="Lima N.C.B."/>
            <person name="Parody-Merino A.M."/>
            <person name="Battley P.F."/>
            <person name="Fidler A.E."/>
            <person name="Prosdocimi F."/>
        </authorList>
    </citation>
    <scope>NUCLEOTIDE SEQUENCE [LARGE SCALE GENOMIC DNA]</scope>
</reference>
<name>A0A2I0TYT2_LIMLA</name>
<accession>A0A2I0TYT2</accession>
<evidence type="ECO:0000313" key="3">
    <source>
        <dbReference type="Proteomes" id="UP000233556"/>
    </source>
</evidence>
<sequence length="158" mass="17174">MFSRGPYQPQLLAQQQSKQLVPEARAEKSLAKPAKIRMQESGEGVTAAEIQAKGKILSQSSRNATESSKEKERETQAQNVAAAQTILLILSYTDISPLMSTGSMPILVSCYTAGKPPGPNLLSVSLTCCYNIPFADPAWLVWDFSLLQNVQAGCTLLW</sequence>
<reference evidence="3" key="1">
    <citation type="submission" date="2017-11" db="EMBL/GenBank/DDBJ databases">
        <authorList>
            <person name="Lima N.C."/>
            <person name="Parody-Merino A.M."/>
            <person name="Battley P.F."/>
            <person name="Fidler A.E."/>
            <person name="Prosdocimi F."/>
        </authorList>
    </citation>
    <scope>NUCLEOTIDE SEQUENCE [LARGE SCALE GENOMIC DNA]</scope>
</reference>
<evidence type="ECO:0000256" key="1">
    <source>
        <dbReference type="SAM" id="MobiDB-lite"/>
    </source>
</evidence>